<comment type="caution">
    <text evidence="1">The sequence shown here is derived from an EMBL/GenBank/DDBJ whole genome shotgun (WGS) entry which is preliminary data.</text>
</comment>
<name>A0ACC0B2J9_CATRO</name>
<proteinExistence type="predicted"/>
<gene>
    <name evidence="1" type="ORF">M9H77_16733</name>
</gene>
<sequence length="188" mass="20925">MIAPRGFQSQKYVPPHPPQSGNSNFEEKVLSTLKGLEANPAKPQILDLHTQCFGNLETQIVQLANAINRRDEGKLPNHSIENHRSNYHEQAKAVIILEMYARSHLQQHLTLSLNSSGSRITHVNLLPLNCANTSSGTIVKTPFLQYLAIRTSIVFFNAKSNKQILQGHLLTLVLEIVLQVFPTGVVAF</sequence>
<reference evidence="2" key="1">
    <citation type="journal article" date="2023" name="Nat. Plants">
        <title>Single-cell RNA sequencing provides a high-resolution roadmap for understanding the multicellular compartmentation of specialized metabolism.</title>
        <authorList>
            <person name="Sun S."/>
            <person name="Shen X."/>
            <person name="Li Y."/>
            <person name="Li Y."/>
            <person name="Wang S."/>
            <person name="Li R."/>
            <person name="Zhang H."/>
            <person name="Shen G."/>
            <person name="Guo B."/>
            <person name="Wei J."/>
            <person name="Xu J."/>
            <person name="St-Pierre B."/>
            <person name="Chen S."/>
            <person name="Sun C."/>
        </authorList>
    </citation>
    <scope>NUCLEOTIDE SEQUENCE [LARGE SCALE GENOMIC DNA]</scope>
</reference>
<protein>
    <submittedName>
        <fullName evidence="1">Uncharacterized protein</fullName>
    </submittedName>
</protein>
<evidence type="ECO:0000313" key="2">
    <source>
        <dbReference type="Proteomes" id="UP001060085"/>
    </source>
</evidence>
<organism evidence="1 2">
    <name type="scientific">Catharanthus roseus</name>
    <name type="common">Madagascar periwinkle</name>
    <name type="synonym">Vinca rosea</name>
    <dbReference type="NCBI Taxonomy" id="4058"/>
    <lineage>
        <taxon>Eukaryota</taxon>
        <taxon>Viridiplantae</taxon>
        <taxon>Streptophyta</taxon>
        <taxon>Embryophyta</taxon>
        <taxon>Tracheophyta</taxon>
        <taxon>Spermatophyta</taxon>
        <taxon>Magnoliopsida</taxon>
        <taxon>eudicotyledons</taxon>
        <taxon>Gunneridae</taxon>
        <taxon>Pentapetalae</taxon>
        <taxon>asterids</taxon>
        <taxon>lamiids</taxon>
        <taxon>Gentianales</taxon>
        <taxon>Apocynaceae</taxon>
        <taxon>Rauvolfioideae</taxon>
        <taxon>Vinceae</taxon>
        <taxon>Catharanthinae</taxon>
        <taxon>Catharanthus</taxon>
    </lineage>
</organism>
<accession>A0ACC0B2J9</accession>
<dbReference type="EMBL" id="CM044704">
    <property type="protein sequence ID" value="KAI5666880.1"/>
    <property type="molecule type" value="Genomic_DNA"/>
</dbReference>
<dbReference type="Proteomes" id="UP001060085">
    <property type="component" value="Linkage Group LG04"/>
</dbReference>
<keyword evidence="2" id="KW-1185">Reference proteome</keyword>
<evidence type="ECO:0000313" key="1">
    <source>
        <dbReference type="EMBL" id="KAI5666880.1"/>
    </source>
</evidence>